<reference evidence="2 3" key="1">
    <citation type="submission" date="2023-03" db="EMBL/GenBank/DDBJ databases">
        <title>Altererythrobacter sp. CAU 1644 isolated from sand.</title>
        <authorList>
            <person name="Kim W."/>
        </authorList>
    </citation>
    <scope>NUCLEOTIDE SEQUENCE [LARGE SCALE GENOMIC DNA]</scope>
    <source>
        <strain evidence="2 3">CAU 1644</strain>
    </source>
</reference>
<keyword evidence="1" id="KW-1133">Transmembrane helix</keyword>
<dbReference type="EMBL" id="CP121106">
    <property type="protein sequence ID" value="WFL77251.1"/>
    <property type="molecule type" value="Genomic_DNA"/>
</dbReference>
<dbReference type="Pfam" id="PF09601">
    <property type="entry name" value="DUF2459"/>
    <property type="match status" value="1"/>
</dbReference>
<proteinExistence type="predicted"/>
<evidence type="ECO:0000313" key="2">
    <source>
        <dbReference type="EMBL" id="WFL77251.1"/>
    </source>
</evidence>
<feature type="transmembrane region" description="Helical" evidence="1">
    <location>
        <begin position="15"/>
        <end position="36"/>
    </location>
</feature>
<name>A0ABY8FV22_9SPHN</name>
<protein>
    <submittedName>
        <fullName evidence="2">DUF2459 domain-containing protein</fullName>
    </submittedName>
</protein>
<keyword evidence="1" id="KW-0812">Transmembrane</keyword>
<dbReference type="InterPro" id="IPR011727">
    <property type="entry name" value="CHP02117"/>
</dbReference>
<accession>A0ABY8FV22</accession>
<evidence type="ECO:0000313" key="3">
    <source>
        <dbReference type="Proteomes" id="UP001215827"/>
    </source>
</evidence>
<dbReference type="Proteomes" id="UP001215827">
    <property type="component" value="Chromosome"/>
</dbReference>
<dbReference type="RefSeq" id="WP_278016009.1">
    <property type="nucleotide sequence ID" value="NZ_CP121106.1"/>
</dbReference>
<gene>
    <name evidence="2" type="ORF">P7228_14855</name>
</gene>
<organism evidence="2 3">
    <name type="scientific">Altererythrobacter arenosus</name>
    <dbReference type="NCBI Taxonomy" id="3032592"/>
    <lineage>
        <taxon>Bacteria</taxon>
        <taxon>Pseudomonadati</taxon>
        <taxon>Pseudomonadota</taxon>
        <taxon>Alphaproteobacteria</taxon>
        <taxon>Sphingomonadales</taxon>
        <taxon>Erythrobacteraceae</taxon>
        <taxon>Altererythrobacter</taxon>
    </lineage>
</organism>
<keyword evidence="3" id="KW-1185">Reference proteome</keyword>
<keyword evidence="1" id="KW-0472">Membrane</keyword>
<evidence type="ECO:0000256" key="1">
    <source>
        <dbReference type="SAM" id="Phobius"/>
    </source>
</evidence>
<sequence length="231" mass="25144">MAEEEAGSLIWAKRLVLLPLAALVALAALFFLSAWIGSSIPRNGDWQEPADGIEIMVGTNGVHTELVLPIVTPVKDWRADFPTSDIPAAYRPYTHVAVSWGEREVFLNTPTWADLTLSTALGAATGGDSLLHVAHYVRPAPSDDFRPLRLTEAQYARLVAEIEHAILAPAARKTYPGYAEWDVFYDAPGTYHLGKTCNQWTSDTLAAAGVKTGWWTPMTGGVMKWVPAPSS</sequence>